<evidence type="ECO:0000313" key="2">
    <source>
        <dbReference type="EMBL" id="KAJ4447332.1"/>
    </source>
</evidence>
<evidence type="ECO:0000313" key="3">
    <source>
        <dbReference type="Proteomes" id="UP001148838"/>
    </source>
</evidence>
<comment type="caution">
    <text evidence="2">The sequence shown here is derived from an EMBL/GenBank/DDBJ whole genome shotgun (WGS) entry which is preliminary data.</text>
</comment>
<keyword evidence="3" id="KW-1185">Reference proteome</keyword>
<feature type="compositionally biased region" description="Polar residues" evidence="1">
    <location>
        <begin position="1"/>
        <end position="11"/>
    </location>
</feature>
<protein>
    <submittedName>
        <fullName evidence="2">Uncharacterized protein</fullName>
    </submittedName>
</protein>
<dbReference type="EMBL" id="JAJSOF020000005">
    <property type="protein sequence ID" value="KAJ4447332.1"/>
    <property type="molecule type" value="Genomic_DNA"/>
</dbReference>
<evidence type="ECO:0000256" key="1">
    <source>
        <dbReference type="SAM" id="MobiDB-lite"/>
    </source>
</evidence>
<feature type="region of interest" description="Disordered" evidence="1">
    <location>
        <begin position="1"/>
        <end position="28"/>
    </location>
</feature>
<accession>A0ABQ8TNK4</accession>
<proteinExistence type="predicted"/>
<sequence>MAGLCESSNEPAGSLKATGLQNVHDEERSGRPTIITDDLVYQSTICLLMTRLRDFGPDRAVQWEIRITAY</sequence>
<organism evidence="2 3">
    <name type="scientific">Periplaneta americana</name>
    <name type="common">American cockroach</name>
    <name type="synonym">Blatta americana</name>
    <dbReference type="NCBI Taxonomy" id="6978"/>
    <lineage>
        <taxon>Eukaryota</taxon>
        <taxon>Metazoa</taxon>
        <taxon>Ecdysozoa</taxon>
        <taxon>Arthropoda</taxon>
        <taxon>Hexapoda</taxon>
        <taxon>Insecta</taxon>
        <taxon>Pterygota</taxon>
        <taxon>Neoptera</taxon>
        <taxon>Polyneoptera</taxon>
        <taxon>Dictyoptera</taxon>
        <taxon>Blattodea</taxon>
        <taxon>Blattoidea</taxon>
        <taxon>Blattidae</taxon>
        <taxon>Blattinae</taxon>
        <taxon>Periplaneta</taxon>
    </lineage>
</organism>
<dbReference type="Proteomes" id="UP001148838">
    <property type="component" value="Unassembled WGS sequence"/>
</dbReference>
<gene>
    <name evidence="2" type="ORF">ANN_09336</name>
</gene>
<name>A0ABQ8TNK4_PERAM</name>
<reference evidence="2 3" key="1">
    <citation type="journal article" date="2022" name="Allergy">
        <title>Genome assembly and annotation of Periplaneta americana reveal a comprehensive cockroach allergen profile.</title>
        <authorList>
            <person name="Wang L."/>
            <person name="Xiong Q."/>
            <person name="Saelim N."/>
            <person name="Wang L."/>
            <person name="Nong W."/>
            <person name="Wan A.T."/>
            <person name="Shi M."/>
            <person name="Liu X."/>
            <person name="Cao Q."/>
            <person name="Hui J.H.L."/>
            <person name="Sookrung N."/>
            <person name="Leung T.F."/>
            <person name="Tungtrongchitr A."/>
            <person name="Tsui S.K.W."/>
        </authorList>
    </citation>
    <scope>NUCLEOTIDE SEQUENCE [LARGE SCALE GENOMIC DNA]</scope>
    <source>
        <strain evidence="2">PWHHKU_190912</strain>
    </source>
</reference>